<reference evidence="11 12" key="1">
    <citation type="submission" date="2024-10" db="EMBL/GenBank/DDBJ databases">
        <authorList>
            <person name="Kim D."/>
        </authorList>
    </citation>
    <scope>NUCLEOTIDE SEQUENCE [LARGE SCALE GENOMIC DNA]</scope>
    <source>
        <strain evidence="11">BH-2024</strain>
    </source>
</reference>
<dbReference type="GO" id="GO:0003677">
    <property type="term" value="F:DNA binding"/>
    <property type="evidence" value="ECO:0007669"/>
    <property type="project" value="UniProtKB-KW"/>
</dbReference>
<evidence type="ECO:0000256" key="8">
    <source>
        <dbReference type="ARBA" id="ARBA00023170"/>
    </source>
</evidence>
<dbReference type="SMART" id="SM00430">
    <property type="entry name" value="HOLI"/>
    <property type="match status" value="1"/>
</dbReference>
<keyword evidence="3" id="KW-0863">Zinc-finger</keyword>
<dbReference type="Gene3D" id="1.10.565.10">
    <property type="entry name" value="Retinoid X Receptor"/>
    <property type="match status" value="1"/>
</dbReference>
<evidence type="ECO:0000256" key="5">
    <source>
        <dbReference type="ARBA" id="ARBA00023015"/>
    </source>
</evidence>
<comment type="similarity">
    <text evidence="1">Belongs to the nuclear hormone receptor family.</text>
</comment>
<dbReference type="GO" id="GO:0008270">
    <property type="term" value="F:zinc ion binding"/>
    <property type="evidence" value="ECO:0007669"/>
    <property type="project" value="UniProtKB-KW"/>
</dbReference>
<evidence type="ECO:0000256" key="3">
    <source>
        <dbReference type="ARBA" id="ARBA00022771"/>
    </source>
</evidence>
<feature type="domain" description="NR LBD" evidence="10">
    <location>
        <begin position="181"/>
        <end position="430"/>
    </location>
</feature>
<proteinExistence type="inferred from homology"/>
<sequence>MNSPEGNEMEKRAINKGEKRRYKKNPKIAKECIVCGRATLFKYYKTQSCDATKSCRACRFDKCLLEGMDPTMVEAEQSPALSHFIQSLYKRREFLRQGKMSEKQCDDMDTESINENENGTSADEQNGVPTFCEPLADPIQEKWRVKRMLLRLTIAPMNSVEQKIRSFIGMRHEFHDGIFEQFSTLKAFLQRAENIVFNPTKYTKAREHAQPEHIYKNAAKHGNFSAKNPVLLSEIVSVVDLFRTMPHFPMLEPNDQAILLSFVAVPLIDLNARFYSSKINSQIVTVLPNNSFSPLYLYYNNPFYAGDKTIQTLSDSLYAKSMRPFNKLRLSDEEFLLVRALVSSHSAVTGLSAAGRLTLQHLSEHYADLLMHHLRTNHGNMAGALRYAELIHLIESVFFTAKRHREFFTYLAMVTDQGRFHATIPPIFMPMILHGTTEQK</sequence>
<evidence type="ECO:0000256" key="7">
    <source>
        <dbReference type="ARBA" id="ARBA00023163"/>
    </source>
</evidence>
<dbReference type="SUPFAM" id="SSF48508">
    <property type="entry name" value="Nuclear receptor ligand-binding domain"/>
    <property type="match status" value="1"/>
</dbReference>
<keyword evidence="6" id="KW-0238">DNA-binding</keyword>
<keyword evidence="2" id="KW-0479">Metal-binding</keyword>
<dbReference type="SUPFAM" id="SSF57716">
    <property type="entry name" value="Glucocorticoid receptor-like (DNA-binding domain)"/>
    <property type="match status" value="1"/>
</dbReference>
<evidence type="ECO:0000256" key="2">
    <source>
        <dbReference type="ARBA" id="ARBA00022723"/>
    </source>
</evidence>
<feature type="region of interest" description="Disordered" evidence="9">
    <location>
        <begin position="100"/>
        <end position="127"/>
    </location>
</feature>
<keyword evidence="5" id="KW-0805">Transcription regulation</keyword>
<keyword evidence="7" id="KW-0804">Transcription</keyword>
<dbReference type="InterPro" id="IPR000536">
    <property type="entry name" value="Nucl_hrmn_rcpt_lig-bd"/>
</dbReference>
<comment type="caution">
    <text evidence="11">The sequence shown here is derived from an EMBL/GenBank/DDBJ whole genome shotgun (WGS) entry which is preliminary data.</text>
</comment>
<dbReference type="PROSITE" id="PS51843">
    <property type="entry name" value="NR_LBD"/>
    <property type="match status" value="1"/>
</dbReference>
<evidence type="ECO:0000256" key="6">
    <source>
        <dbReference type="ARBA" id="ARBA00023125"/>
    </source>
</evidence>
<feature type="compositionally biased region" description="Polar residues" evidence="9">
    <location>
        <begin position="115"/>
        <end position="127"/>
    </location>
</feature>
<evidence type="ECO:0000256" key="4">
    <source>
        <dbReference type="ARBA" id="ARBA00022833"/>
    </source>
</evidence>
<organism evidence="11 12">
    <name type="scientific">Heterodera trifolii</name>
    <dbReference type="NCBI Taxonomy" id="157864"/>
    <lineage>
        <taxon>Eukaryota</taxon>
        <taxon>Metazoa</taxon>
        <taxon>Ecdysozoa</taxon>
        <taxon>Nematoda</taxon>
        <taxon>Chromadorea</taxon>
        <taxon>Rhabditida</taxon>
        <taxon>Tylenchina</taxon>
        <taxon>Tylenchomorpha</taxon>
        <taxon>Tylenchoidea</taxon>
        <taxon>Heteroderidae</taxon>
        <taxon>Heteroderinae</taxon>
        <taxon>Heterodera</taxon>
    </lineage>
</organism>
<dbReference type="AlphaFoldDB" id="A0ABD2ISQ4"/>
<keyword evidence="8" id="KW-0675">Receptor</keyword>
<dbReference type="EMBL" id="JBICBT010001106">
    <property type="protein sequence ID" value="KAL3082588.1"/>
    <property type="molecule type" value="Genomic_DNA"/>
</dbReference>
<evidence type="ECO:0000259" key="10">
    <source>
        <dbReference type="PROSITE" id="PS51843"/>
    </source>
</evidence>
<dbReference type="InterPro" id="IPR001628">
    <property type="entry name" value="Znf_hrmn_rcpt"/>
</dbReference>
<dbReference type="PANTHER" id="PTHR24083">
    <property type="entry name" value="NUCLEAR HORMONE RECEPTOR"/>
    <property type="match status" value="1"/>
</dbReference>
<name>A0ABD2ISQ4_9BILA</name>
<gene>
    <name evidence="11" type="ORF">niasHT_030602</name>
</gene>
<evidence type="ECO:0000256" key="1">
    <source>
        <dbReference type="ARBA" id="ARBA00005993"/>
    </source>
</evidence>
<dbReference type="Proteomes" id="UP001620626">
    <property type="component" value="Unassembled WGS sequence"/>
</dbReference>
<protein>
    <recommendedName>
        <fullName evidence="10">NR LBD domain-containing protein</fullName>
    </recommendedName>
</protein>
<dbReference type="InterPro" id="IPR050274">
    <property type="entry name" value="Nuclear_hormone_rcpt_NR2"/>
</dbReference>
<evidence type="ECO:0000256" key="9">
    <source>
        <dbReference type="SAM" id="MobiDB-lite"/>
    </source>
</evidence>
<dbReference type="Pfam" id="PF00104">
    <property type="entry name" value="Hormone_recep"/>
    <property type="match status" value="1"/>
</dbReference>
<dbReference type="InterPro" id="IPR035500">
    <property type="entry name" value="NHR-like_dom_sf"/>
</dbReference>
<keyword evidence="12" id="KW-1185">Reference proteome</keyword>
<evidence type="ECO:0000313" key="12">
    <source>
        <dbReference type="Proteomes" id="UP001620626"/>
    </source>
</evidence>
<evidence type="ECO:0000313" key="11">
    <source>
        <dbReference type="EMBL" id="KAL3082588.1"/>
    </source>
</evidence>
<keyword evidence="4" id="KW-0862">Zinc</keyword>
<dbReference type="SMART" id="SM00399">
    <property type="entry name" value="ZnF_C4"/>
    <property type="match status" value="1"/>
</dbReference>
<accession>A0ABD2ISQ4</accession>